<proteinExistence type="predicted"/>
<dbReference type="InterPro" id="IPR021202">
    <property type="entry name" value="Rv3654c-like"/>
</dbReference>
<gene>
    <name evidence="2" type="ORF">J2S43_007433</name>
</gene>
<keyword evidence="3" id="KW-1185">Reference proteome</keyword>
<evidence type="ECO:0000313" key="3">
    <source>
        <dbReference type="Proteomes" id="UP001240984"/>
    </source>
</evidence>
<dbReference type="NCBIfam" id="TIGR03816">
    <property type="entry name" value="tadE_like_DECH"/>
    <property type="match status" value="1"/>
</dbReference>
<comment type="caution">
    <text evidence="2">The sequence shown here is derived from an EMBL/GenBank/DDBJ whole genome shotgun (WGS) entry which is preliminary data.</text>
</comment>
<dbReference type="EMBL" id="JAUSRA010000001">
    <property type="protein sequence ID" value="MDP9798921.1"/>
    <property type="molecule type" value="Genomic_DNA"/>
</dbReference>
<reference evidence="2 3" key="1">
    <citation type="submission" date="2023-07" db="EMBL/GenBank/DDBJ databases">
        <title>Sequencing the genomes of 1000 actinobacteria strains.</title>
        <authorList>
            <person name="Klenk H.-P."/>
        </authorList>
    </citation>
    <scope>NUCLEOTIDE SEQUENCE [LARGE SCALE GENOMIC DNA]</scope>
    <source>
        <strain evidence="2 3">DSM 44710</strain>
    </source>
</reference>
<dbReference type="Proteomes" id="UP001240984">
    <property type="component" value="Unassembled WGS sequence"/>
</dbReference>
<sequence length="105" mass="10541">MIGAEAAHRRVRIAADLGALAGAPLAPRGEPVACERAARVLAANGARMASCVADGLTLTVRAELDVEPWPGLRTVTYAEARAGPATAPAGPDHLTSPPASVTGPP</sequence>
<protein>
    <submittedName>
        <fullName evidence="2">Secretion/DNA translocation related TadE-like protein</fullName>
    </submittedName>
</protein>
<name>A0ABT9N6P7_9ACTN</name>
<accession>A0ABT9N6P7</accession>
<evidence type="ECO:0000313" key="2">
    <source>
        <dbReference type="EMBL" id="MDP9798921.1"/>
    </source>
</evidence>
<evidence type="ECO:0000256" key="1">
    <source>
        <dbReference type="SAM" id="MobiDB-lite"/>
    </source>
</evidence>
<organism evidence="2 3">
    <name type="scientific">Catenuloplanes nepalensis</name>
    <dbReference type="NCBI Taxonomy" id="587533"/>
    <lineage>
        <taxon>Bacteria</taxon>
        <taxon>Bacillati</taxon>
        <taxon>Actinomycetota</taxon>
        <taxon>Actinomycetes</taxon>
        <taxon>Micromonosporales</taxon>
        <taxon>Micromonosporaceae</taxon>
        <taxon>Catenuloplanes</taxon>
    </lineage>
</organism>
<feature type="region of interest" description="Disordered" evidence="1">
    <location>
        <begin position="83"/>
        <end position="105"/>
    </location>
</feature>